<feature type="non-terminal residue" evidence="1">
    <location>
        <position position="55"/>
    </location>
</feature>
<organism evidence="1">
    <name type="scientific">marine metagenome</name>
    <dbReference type="NCBI Taxonomy" id="408172"/>
    <lineage>
        <taxon>unclassified sequences</taxon>
        <taxon>metagenomes</taxon>
        <taxon>ecological metagenomes</taxon>
    </lineage>
</organism>
<evidence type="ECO:0000313" key="1">
    <source>
        <dbReference type="EMBL" id="SVB78351.1"/>
    </source>
</evidence>
<dbReference type="EMBL" id="UINC01057332">
    <property type="protein sequence ID" value="SVB78351.1"/>
    <property type="molecule type" value="Genomic_DNA"/>
</dbReference>
<reference evidence="1" key="1">
    <citation type="submission" date="2018-05" db="EMBL/GenBank/DDBJ databases">
        <authorList>
            <person name="Lanie J.A."/>
            <person name="Ng W.-L."/>
            <person name="Kazmierczak K.M."/>
            <person name="Andrzejewski T.M."/>
            <person name="Davidsen T.M."/>
            <person name="Wayne K.J."/>
            <person name="Tettelin H."/>
            <person name="Glass J.I."/>
            <person name="Rusch D."/>
            <person name="Podicherti R."/>
            <person name="Tsui H.-C.T."/>
            <person name="Winkler M.E."/>
        </authorList>
    </citation>
    <scope>NUCLEOTIDE SEQUENCE</scope>
</reference>
<name>A0A382GW18_9ZZZZ</name>
<sequence length="55" mass="5890">MTILTAEESIDYLYSLIPNGIKLGLENISFVLSELGDPQKKTPTIHIAGTNGKGS</sequence>
<dbReference type="Gene3D" id="3.40.1190.10">
    <property type="entry name" value="Mur-like, catalytic domain"/>
    <property type="match status" value="1"/>
</dbReference>
<dbReference type="GO" id="GO:0005524">
    <property type="term" value="F:ATP binding"/>
    <property type="evidence" value="ECO:0007669"/>
    <property type="project" value="InterPro"/>
</dbReference>
<gene>
    <name evidence="1" type="ORF">METZ01_LOCUS231205</name>
</gene>
<protein>
    <recommendedName>
        <fullName evidence="2">Mur ligase central domain-containing protein</fullName>
    </recommendedName>
</protein>
<evidence type="ECO:0008006" key="2">
    <source>
        <dbReference type="Google" id="ProtNLM"/>
    </source>
</evidence>
<dbReference type="AlphaFoldDB" id="A0A382GW18"/>
<accession>A0A382GW18</accession>
<dbReference type="SUPFAM" id="SSF53623">
    <property type="entry name" value="MurD-like peptide ligases, catalytic domain"/>
    <property type="match status" value="1"/>
</dbReference>
<proteinExistence type="predicted"/>
<dbReference type="InterPro" id="IPR036565">
    <property type="entry name" value="Mur-like_cat_sf"/>
</dbReference>